<protein>
    <recommendedName>
        <fullName evidence="3">Glycoside hydrolase</fullName>
    </recommendedName>
</protein>
<dbReference type="Proteomes" id="UP000248961">
    <property type="component" value="Unassembled WGS sequence"/>
</dbReference>
<evidence type="ECO:0000313" key="1">
    <source>
        <dbReference type="EMBL" id="RAL07333.1"/>
    </source>
</evidence>
<keyword evidence="2" id="KW-1185">Reference proteome</keyword>
<reference evidence="1 2" key="1">
    <citation type="submission" date="2018-02" db="EMBL/GenBank/DDBJ databases">
        <title>The genomes of Aspergillus section Nigri reveals drivers in fungal speciation.</title>
        <authorList>
            <consortium name="DOE Joint Genome Institute"/>
            <person name="Vesth T.C."/>
            <person name="Nybo J."/>
            <person name="Theobald S."/>
            <person name="Brandl J."/>
            <person name="Frisvad J.C."/>
            <person name="Nielsen K.F."/>
            <person name="Lyhne E.K."/>
            <person name="Kogle M.E."/>
            <person name="Kuo A."/>
            <person name="Riley R."/>
            <person name="Clum A."/>
            <person name="Nolan M."/>
            <person name="Lipzen A."/>
            <person name="Salamov A."/>
            <person name="Henrissat B."/>
            <person name="Wiebenga A."/>
            <person name="De vries R.P."/>
            <person name="Grigoriev I.V."/>
            <person name="Mortensen U.H."/>
            <person name="Andersen M.R."/>
            <person name="Baker S.E."/>
        </authorList>
    </citation>
    <scope>NUCLEOTIDE SEQUENCE [LARGE SCALE GENOMIC DNA]</scope>
    <source>
        <strain evidence="1 2">CBS 101889</strain>
    </source>
</reference>
<dbReference type="EMBL" id="KZ824334">
    <property type="protein sequence ID" value="RAL07333.1"/>
    <property type="molecule type" value="Genomic_DNA"/>
</dbReference>
<sequence>MGNISKTVLEYSLKAVDAAIEFIQTSGSPQSYSLAPINEPLDVENPALFGTPDCLTDSGAAWVAKYILQVLQRVQAVNAQIPVMFQGSFKGESYWSSSRGASAANLTMFICQDAVSAAGACKFPVFVGE</sequence>
<dbReference type="OrthoDB" id="1887033at2759"/>
<evidence type="ECO:0008006" key="3">
    <source>
        <dbReference type="Google" id="ProtNLM"/>
    </source>
</evidence>
<dbReference type="STRING" id="1450537.A0A395HIS0"/>
<proteinExistence type="predicted"/>
<organism evidence="1 2">
    <name type="scientific">Aspergillus homomorphus (strain CBS 101889)</name>
    <dbReference type="NCBI Taxonomy" id="1450537"/>
    <lineage>
        <taxon>Eukaryota</taxon>
        <taxon>Fungi</taxon>
        <taxon>Dikarya</taxon>
        <taxon>Ascomycota</taxon>
        <taxon>Pezizomycotina</taxon>
        <taxon>Eurotiomycetes</taxon>
        <taxon>Eurotiomycetidae</taxon>
        <taxon>Eurotiales</taxon>
        <taxon>Aspergillaceae</taxon>
        <taxon>Aspergillus</taxon>
        <taxon>Aspergillus subgen. Circumdati</taxon>
    </lineage>
</organism>
<gene>
    <name evidence="1" type="ORF">BO97DRAFT_429372</name>
</gene>
<dbReference type="VEuPathDB" id="FungiDB:BO97DRAFT_429372"/>
<dbReference type="RefSeq" id="XP_025546487.1">
    <property type="nucleotide sequence ID" value="XM_025697358.1"/>
</dbReference>
<dbReference type="AlphaFoldDB" id="A0A395HIS0"/>
<evidence type="ECO:0000313" key="2">
    <source>
        <dbReference type="Proteomes" id="UP000248961"/>
    </source>
</evidence>
<dbReference type="InterPro" id="IPR017853">
    <property type="entry name" value="GH"/>
</dbReference>
<dbReference type="GeneID" id="37201647"/>
<dbReference type="SUPFAM" id="SSF51445">
    <property type="entry name" value="(Trans)glycosidases"/>
    <property type="match status" value="1"/>
</dbReference>
<accession>A0A395HIS0</accession>
<name>A0A395HIS0_ASPHC</name>